<dbReference type="InterPro" id="IPR029016">
    <property type="entry name" value="GAF-like_dom_sf"/>
</dbReference>
<feature type="repeat" description="TPR" evidence="1">
    <location>
        <begin position="257"/>
        <end position="290"/>
    </location>
</feature>
<feature type="repeat" description="TPR" evidence="1">
    <location>
        <begin position="398"/>
        <end position="431"/>
    </location>
</feature>
<dbReference type="Proteomes" id="UP000218418">
    <property type="component" value="Chromosome"/>
</dbReference>
<dbReference type="Gene3D" id="1.25.40.10">
    <property type="entry name" value="Tetratricopeptide repeat domain"/>
    <property type="match status" value="3"/>
</dbReference>
<dbReference type="Gene3D" id="3.30.450.40">
    <property type="match status" value="1"/>
</dbReference>
<dbReference type="Pfam" id="PF13181">
    <property type="entry name" value="TPR_8"/>
    <property type="match status" value="1"/>
</dbReference>
<proteinExistence type="predicted"/>
<dbReference type="GO" id="GO:0016301">
    <property type="term" value="F:kinase activity"/>
    <property type="evidence" value="ECO:0007669"/>
    <property type="project" value="UniProtKB-KW"/>
</dbReference>
<evidence type="ECO:0000256" key="1">
    <source>
        <dbReference type="PROSITE-ProRule" id="PRU00339"/>
    </source>
</evidence>
<dbReference type="InterPro" id="IPR003018">
    <property type="entry name" value="GAF"/>
</dbReference>
<dbReference type="InterPro" id="IPR019734">
    <property type="entry name" value="TPR_rpt"/>
</dbReference>
<dbReference type="InterPro" id="IPR011990">
    <property type="entry name" value="TPR-like_helical_dom_sf"/>
</dbReference>
<dbReference type="PROSITE" id="PS50005">
    <property type="entry name" value="TPR"/>
    <property type="match status" value="6"/>
</dbReference>
<feature type="repeat" description="TPR" evidence="1">
    <location>
        <begin position="432"/>
        <end position="465"/>
    </location>
</feature>
<reference evidence="3 4" key="1">
    <citation type="submission" date="2017-06" db="EMBL/GenBank/DDBJ databases">
        <title>Genome sequencing of cyanobaciteial culture collection at National Institute for Environmental Studies (NIES).</title>
        <authorList>
            <person name="Hirose Y."/>
            <person name="Shimura Y."/>
            <person name="Fujisawa T."/>
            <person name="Nakamura Y."/>
            <person name="Kawachi M."/>
        </authorList>
    </citation>
    <scope>NUCLEOTIDE SEQUENCE [LARGE SCALE GENOMIC DNA]</scope>
    <source>
        <strain evidence="3 4">NIES-267</strain>
    </source>
</reference>
<keyword evidence="1" id="KW-0802">TPR repeat</keyword>
<accession>A0A1Z4LPI8</accession>
<organism evidence="3 4">
    <name type="scientific">Calothrix parasitica NIES-267</name>
    <dbReference type="NCBI Taxonomy" id="1973488"/>
    <lineage>
        <taxon>Bacteria</taxon>
        <taxon>Bacillati</taxon>
        <taxon>Cyanobacteriota</taxon>
        <taxon>Cyanophyceae</taxon>
        <taxon>Nostocales</taxon>
        <taxon>Calotrichaceae</taxon>
        <taxon>Calothrix</taxon>
    </lineage>
</organism>
<feature type="repeat" description="TPR" evidence="1">
    <location>
        <begin position="223"/>
        <end position="256"/>
    </location>
</feature>
<evidence type="ECO:0000313" key="4">
    <source>
        <dbReference type="Proteomes" id="UP000218418"/>
    </source>
</evidence>
<dbReference type="EMBL" id="AP018227">
    <property type="protein sequence ID" value="BAY83160.1"/>
    <property type="molecule type" value="Genomic_DNA"/>
</dbReference>
<keyword evidence="4" id="KW-1185">Reference proteome</keyword>
<feature type="domain" description="GAF" evidence="2">
    <location>
        <begin position="27"/>
        <end position="169"/>
    </location>
</feature>
<dbReference type="OrthoDB" id="9815040at2"/>
<feature type="repeat" description="TPR" evidence="1">
    <location>
        <begin position="189"/>
        <end position="222"/>
    </location>
</feature>
<dbReference type="SMART" id="SM00028">
    <property type="entry name" value="TPR"/>
    <property type="match status" value="6"/>
</dbReference>
<dbReference type="Pfam" id="PF00515">
    <property type="entry name" value="TPR_1"/>
    <property type="match status" value="2"/>
</dbReference>
<protein>
    <submittedName>
        <fullName evidence="3">Sensory box histidine kinase/response regulator</fullName>
    </submittedName>
</protein>
<gene>
    <name evidence="3" type="ORF">NIES267_26470</name>
</gene>
<evidence type="ECO:0000259" key="2">
    <source>
        <dbReference type="SMART" id="SM00065"/>
    </source>
</evidence>
<keyword evidence="3" id="KW-0808">Transferase</keyword>
<dbReference type="Pfam" id="PF13414">
    <property type="entry name" value="TPR_11"/>
    <property type="match status" value="1"/>
</dbReference>
<dbReference type="PANTHER" id="PTHR43102">
    <property type="entry name" value="SLR1143 PROTEIN"/>
    <property type="match status" value="1"/>
</dbReference>
<evidence type="ECO:0000313" key="3">
    <source>
        <dbReference type="EMBL" id="BAY83160.1"/>
    </source>
</evidence>
<dbReference type="SMART" id="SM00065">
    <property type="entry name" value="GAF"/>
    <property type="match status" value="1"/>
</dbReference>
<dbReference type="SUPFAM" id="SSF55781">
    <property type="entry name" value="GAF domain-like"/>
    <property type="match status" value="1"/>
</dbReference>
<dbReference type="PROSITE" id="PS50293">
    <property type="entry name" value="TPR_REGION"/>
    <property type="match status" value="3"/>
</dbReference>
<dbReference type="AlphaFoldDB" id="A0A1Z4LPI8"/>
<keyword evidence="3" id="KW-0418">Kinase</keyword>
<feature type="repeat" description="TPR" evidence="1">
    <location>
        <begin position="364"/>
        <end position="397"/>
    </location>
</feature>
<dbReference type="SUPFAM" id="SSF48452">
    <property type="entry name" value="TPR-like"/>
    <property type="match status" value="1"/>
</dbReference>
<sequence>MHLQSPIPNNELARLAALRQYQILDTAPEKVFDDFTFLAAQICRTPIALISFVDGNRQWFKSKVGVDVDCTPRDVAFCAYTIMQNEPLVVPNALNDSRFAENPLVAQAPEIRFYAGAPLISPEGYAIGTLCVVDTVPRDLSLEQQEGLRALSNQVIAQLEMRRNVITMSRNVMQRQQQEAEIRRQQEFIEVIYRRGLDKIQKGDYEPAIVDFSQYLQLKPDGIKAFYQRGLAFHKLGNYQGAIADLNQYLQFNPNHAEARYSRGLIRSELGDYNGATADYTKAMSINPDYINNHNSGLLLPQGGDDYEGITLDSINASSIAPSIKSDEHTVTVDSNIVASELSSEYHRAISKSTEVITSNPQNAKDYQNLGNHFYKNEDYKQAVENYTLALQLNNNNAQIYLNRGNANYKLKKYGEAIEDFTQTLRMNPESDKAYIGLGNTCSKLKNYDKAIEYFTKALMVNPKNDKAYISRGNARSKLKDYSGAMEDYKKVWAKKD</sequence>
<dbReference type="PANTHER" id="PTHR43102:SF2">
    <property type="entry name" value="GAF DOMAIN-CONTAINING PROTEIN"/>
    <property type="match status" value="1"/>
</dbReference>
<name>A0A1Z4LPI8_9CYAN</name>
<dbReference type="Pfam" id="PF01590">
    <property type="entry name" value="GAF"/>
    <property type="match status" value="1"/>
</dbReference>